<name>A0ABR5A371_9BACL</name>
<dbReference type="EMBL" id="JXAL01000024">
    <property type="protein sequence ID" value="KIL34990.1"/>
    <property type="molecule type" value="Genomic_DNA"/>
</dbReference>
<accession>A0ABR5A371</accession>
<evidence type="ECO:0000313" key="2">
    <source>
        <dbReference type="Proteomes" id="UP000054526"/>
    </source>
</evidence>
<gene>
    <name evidence="1" type="ORF">SD71_14985</name>
</gene>
<comment type="caution">
    <text evidence="1">The sequence shown here is derived from an EMBL/GenBank/DDBJ whole genome shotgun (WGS) entry which is preliminary data.</text>
</comment>
<sequence length="173" mass="20466">MKNNYRLLLIFGLVLLLIYSAYKYGDHLNKRETSRAIIQEYLQNQQEYTHLLRQILNLKTFKENSGTYSTEFVIKLKQVSEQMYYSEKLHLASGKIPGEYRILNQDGMLLIDSIWRDVTEHHLSDTEVRIKLQNFTIKLEFINNEINRKNLENKNMDTMIKGLLEVIKLADGH</sequence>
<protein>
    <submittedName>
        <fullName evidence="1">Uncharacterized protein</fullName>
    </submittedName>
</protein>
<proteinExistence type="predicted"/>
<dbReference type="Proteomes" id="UP000054526">
    <property type="component" value="Unassembled WGS sequence"/>
</dbReference>
<keyword evidence="2" id="KW-1185">Reference proteome</keyword>
<evidence type="ECO:0000313" key="1">
    <source>
        <dbReference type="EMBL" id="KIL34990.1"/>
    </source>
</evidence>
<organism evidence="1 2">
    <name type="scientific">Cohnella kolymensis</name>
    <dbReference type="NCBI Taxonomy" id="1590652"/>
    <lineage>
        <taxon>Bacteria</taxon>
        <taxon>Bacillati</taxon>
        <taxon>Bacillota</taxon>
        <taxon>Bacilli</taxon>
        <taxon>Bacillales</taxon>
        <taxon>Paenibacillaceae</taxon>
        <taxon>Cohnella</taxon>
    </lineage>
</organism>
<reference evidence="1 2" key="1">
    <citation type="submission" date="2014-12" db="EMBL/GenBank/DDBJ databases">
        <title>Draft genome sequence of Cohnella kolymensis strain B-2846.</title>
        <authorList>
            <person name="Karlyshev A.V."/>
            <person name="Kudryashova E.B."/>
        </authorList>
    </citation>
    <scope>NUCLEOTIDE SEQUENCE [LARGE SCALE GENOMIC DNA]</scope>
    <source>
        <strain evidence="1 2">VKM B-2846</strain>
    </source>
</reference>